<accession>A0A3S4LJW9</accession>
<reference evidence="1 2" key="1">
    <citation type="submission" date="2018-12" db="EMBL/GenBank/DDBJ databases">
        <authorList>
            <consortium name="Pathogen Informatics"/>
        </authorList>
    </citation>
    <scope>NUCLEOTIDE SEQUENCE [LARGE SCALE GENOMIC DNA]</scope>
    <source>
        <strain evidence="1 2">NCTC9695</strain>
    </source>
</reference>
<sequence>MPELHRLLRSVAQVLPWLDKTMAPWQWLADLSALLAAQRRGAFPDDWIVDGESMIHRSAALEEGAILKGRSGSARAAGWPPMPTCAAA</sequence>
<dbReference type="Proteomes" id="UP000275777">
    <property type="component" value="Chromosome"/>
</dbReference>
<organism evidence="1 2">
    <name type="scientific">Chromobacterium violaceum</name>
    <dbReference type="NCBI Taxonomy" id="536"/>
    <lineage>
        <taxon>Bacteria</taxon>
        <taxon>Pseudomonadati</taxon>
        <taxon>Pseudomonadota</taxon>
        <taxon>Betaproteobacteria</taxon>
        <taxon>Neisseriales</taxon>
        <taxon>Chromobacteriaceae</taxon>
        <taxon>Chromobacterium</taxon>
    </lineage>
</organism>
<name>A0A3S4LJW9_CHRVL</name>
<dbReference type="EMBL" id="LR134182">
    <property type="protein sequence ID" value="VEB44036.1"/>
    <property type="molecule type" value="Genomic_DNA"/>
</dbReference>
<evidence type="ECO:0000313" key="1">
    <source>
        <dbReference type="EMBL" id="VEB44036.1"/>
    </source>
</evidence>
<protein>
    <submittedName>
        <fullName evidence="1">Uncharacterized protein</fullName>
    </submittedName>
</protein>
<proteinExistence type="predicted"/>
<dbReference type="AlphaFoldDB" id="A0A3S4LJW9"/>
<evidence type="ECO:0000313" key="2">
    <source>
        <dbReference type="Proteomes" id="UP000275777"/>
    </source>
</evidence>
<gene>
    <name evidence="1" type="ORF">NCTC9695_04510</name>
</gene>